<dbReference type="AlphaFoldDB" id="A0A8C0HXI1"/>
<dbReference type="OMA" id="FRRIEPK"/>
<dbReference type="GO" id="GO:0046540">
    <property type="term" value="C:U4/U6 x U5 tri-snRNP complex"/>
    <property type="evidence" value="ECO:0007669"/>
    <property type="project" value="TreeGrafter"/>
</dbReference>
<dbReference type="PANTHER" id="PTHR10701">
    <property type="entry name" value="SMALL NUCLEAR RIBONUCLEOPROTEIN-ASSOCIATED PROTEIN B AND N"/>
    <property type="match status" value="1"/>
</dbReference>
<reference evidence="2" key="1">
    <citation type="submission" date="2023-09" db="UniProtKB">
        <authorList>
            <consortium name="Ensembl"/>
        </authorList>
    </citation>
    <scope>IDENTIFICATION</scope>
</reference>
<dbReference type="SUPFAM" id="SSF50182">
    <property type="entry name" value="Sm-like ribonucleoproteins"/>
    <property type="match status" value="1"/>
</dbReference>
<dbReference type="GO" id="GO:0005687">
    <property type="term" value="C:U4 snRNP"/>
    <property type="evidence" value="ECO:0007669"/>
    <property type="project" value="TreeGrafter"/>
</dbReference>
<dbReference type="GO" id="GO:0070990">
    <property type="term" value="F:snRNP binding"/>
    <property type="evidence" value="ECO:0007669"/>
    <property type="project" value="TreeGrafter"/>
</dbReference>
<name>A0A8C0HXI1_BALMU</name>
<dbReference type="GO" id="GO:0005737">
    <property type="term" value="C:cytoplasm"/>
    <property type="evidence" value="ECO:0007669"/>
    <property type="project" value="TreeGrafter"/>
</dbReference>
<evidence type="ECO:0000313" key="2">
    <source>
        <dbReference type="Ensembl" id="ENSBMSP00010011033.1"/>
    </source>
</evidence>
<dbReference type="InterPro" id="IPR050914">
    <property type="entry name" value="snRNP_SmB/NAA38-like"/>
</dbReference>
<accession>A0A8C0HXI1</accession>
<dbReference type="GO" id="GO:0005682">
    <property type="term" value="C:U5 snRNP"/>
    <property type="evidence" value="ECO:0007669"/>
    <property type="project" value="TreeGrafter"/>
</dbReference>
<protein>
    <recommendedName>
        <fullName evidence="1">Sm domain-containing protein</fullName>
    </recommendedName>
</protein>
<proteinExistence type="predicted"/>
<dbReference type="InterPro" id="IPR001163">
    <property type="entry name" value="Sm_dom_euk/arc"/>
</dbReference>
<dbReference type="Ensembl" id="ENSBMST00010012237.1">
    <property type="protein sequence ID" value="ENSBMSP00010011033.1"/>
    <property type="gene ID" value="ENSBMSG00010008064.1"/>
</dbReference>
<dbReference type="GO" id="GO:0000398">
    <property type="term" value="P:mRNA splicing, via spliceosome"/>
    <property type="evidence" value="ECO:0007669"/>
    <property type="project" value="TreeGrafter"/>
</dbReference>
<dbReference type="Pfam" id="PF01423">
    <property type="entry name" value="LSM"/>
    <property type="match status" value="1"/>
</dbReference>
<organism evidence="2">
    <name type="scientific">Balaenoptera musculus</name>
    <name type="common">Blue whale</name>
    <dbReference type="NCBI Taxonomy" id="9771"/>
    <lineage>
        <taxon>Eukaryota</taxon>
        <taxon>Metazoa</taxon>
        <taxon>Chordata</taxon>
        <taxon>Craniata</taxon>
        <taxon>Vertebrata</taxon>
        <taxon>Euteleostomi</taxon>
        <taxon>Mammalia</taxon>
        <taxon>Eutheria</taxon>
        <taxon>Laurasiatheria</taxon>
        <taxon>Artiodactyla</taxon>
        <taxon>Whippomorpha</taxon>
        <taxon>Cetacea</taxon>
        <taxon>Mysticeti</taxon>
        <taxon>Balaenopteridae</taxon>
        <taxon>Balaenoptera</taxon>
    </lineage>
</organism>
<dbReference type="GO" id="GO:0071013">
    <property type="term" value="C:catalytic step 2 spliceosome"/>
    <property type="evidence" value="ECO:0007669"/>
    <property type="project" value="TreeGrafter"/>
</dbReference>
<dbReference type="Gene3D" id="2.30.30.100">
    <property type="match status" value="1"/>
</dbReference>
<dbReference type="InterPro" id="IPR010920">
    <property type="entry name" value="LSM_dom_sf"/>
</dbReference>
<dbReference type="GO" id="GO:0005686">
    <property type="term" value="C:U2 snRNP"/>
    <property type="evidence" value="ECO:0007669"/>
    <property type="project" value="TreeGrafter"/>
</dbReference>
<feature type="domain" description="Sm" evidence="1">
    <location>
        <begin position="6"/>
        <end position="52"/>
    </location>
</feature>
<sequence length="63" mass="7218">STVPSSKVLQCVNCRLRCILQDGQIFTGIFKAFDKHVNLILCDRDEIKEIRLKNAKPWGWQGS</sequence>
<dbReference type="PANTHER" id="PTHR10701:SF24">
    <property type="entry name" value="SMALL NUCLEAR RIBONUCLEOPROTEIN-ASSOCIATED PROTEIN N"/>
    <property type="match status" value="1"/>
</dbReference>
<dbReference type="GO" id="GO:0005685">
    <property type="term" value="C:U1 snRNP"/>
    <property type="evidence" value="ECO:0007669"/>
    <property type="project" value="TreeGrafter"/>
</dbReference>
<dbReference type="SMART" id="SM00651">
    <property type="entry name" value="Sm"/>
    <property type="match status" value="1"/>
</dbReference>
<evidence type="ECO:0000259" key="1">
    <source>
        <dbReference type="SMART" id="SM00651"/>
    </source>
</evidence>
<dbReference type="GeneTree" id="ENSGT00940000158222"/>
<dbReference type="GO" id="GO:0071004">
    <property type="term" value="C:U2-type prespliceosome"/>
    <property type="evidence" value="ECO:0007669"/>
    <property type="project" value="TreeGrafter"/>
</dbReference>